<dbReference type="Proteomes" id="UP000604046">
    <property type="component" value="Unassembled WGS sequence"/>
</dbReference>
<proteinExistence type="predicted"/>
<dbReference type="EMBL" id="CAJNDS010002585">
    <property type="protein sequence ID" value="CAE7534974.1"/>
    <property type="molecule type" value="Genomic_DNA"/>
</dbReference>
<sequence>MARRSVLALVGSCALTGGLVFVPGLLPSAAPSRTGIRAGQQADLVAAAGESSNVGALPGLFGGVVLGLLLSLATASPALAEDAPAADAAPAAPAAKELSDEEILAKGCDIRVDCKTQEEQFRWAKAYYRKYNRETDGKDPKYAEASTGAGTYRKYKVDLYIESTGIPSTTDGTYQLSASSQAFKPIWEQYNKDLRERYAKVYGVSDEPIRWNKEYYDEKLSPFKTLG</sequence>
<dbReference type="OrthoDB" id="431556at2759"/>
<protein>
    <submittedName>
        <fullName evidence="1">CATSPER1 protein</fullName>
    </submittedName>
</protein>
<evidence type="ECO:0000313" key="2">
    <source>
        <dbReference type="Proteomes" id="UP000604046"/>
    </source>
</evidence>
<comment type="caution">
    <text evidence="1">The sequence shown here is derived from an EMBL/GenBank/DDBJ whole genome shotgun (WGS) entry which is preliminary data.</text>
</comment>
<organism evidence="1 2">
    <name type="scientific">Symbiodinium natans</name>
    <dbReference type="NCBI Taxonomy" id="878477"/>
    <lineage>
        <taxon>Eukaryota</taxon>
        <taxon>Sar</taxon>
        <taxon>Alveolata</taxon>
        <taxon>Dinophyceae</taxon>
        <taxon>Suessiales</taxon>
        <taxon>Symbiodiniaceae</taxon>
        <taxon>Symbiodinium</taxon>
    </lineage>
</organism>
<gene>
    <name evidence="1" type="primary">CATSPER1</name>
    <name evidence="1" type="ORF">SNAT2548_LOCUS29983</name>
</gene>
<keyword evidence="2" id="KW-1185">Reference proteome</keyword>
<dbReference type="AlphaFoldDB" id="A0A812TNR2"/>
<accession>A0A812TNR2</accession>
<name>A0A812TNR2_9DINO</name>
<evidence type="ECO:0000313" key="1">
    <source>
        <dbReference type="EMBL" id="CAE7534974.1"/>
    </source>
</evidence>
<reference evidence="1" key="1">
    <citation type="submission" date="2021-02" db="EMBL/GenBank/DDBJ databases">
        <authorList>
            <person name="Dougan E. K."/>
            <person name="Rhodes N."/>
            <person name="Thang M."/>
            <person name="Chan C."/>
        </authorList>
    </citation>
    <scope>NUCLEOTIDE SEQUENCE</scope>
</reference>